<dbReference type="EMBL" id="CAUYUJ010018027">
    <property type="protein sequence ID" value="CAK0880007.1"/>
    <property type="molecule type" value="Genomic_DNA"/>
</dbReference>
<gene>
    <name evidence="1" type="ORF">PCOR1329_LOCUS63268</name>
</gene>
<accession>A0ABN9W397</accession>
<evidence type="ECO:0000313" key="2">
    <source>
        <dbReference type="Proteomes" id="UP001189429"/>
    </source>
</evidence>
<reference evidence="1" key="1">
    <citation type="submission" date="2023-10" db="EMBL/GenBank/DDBJ databases">
        <authorList>
            <person name="Chen Y."/>
            <person name="Shah S."/>
            <person name="Dougan E. K."/>
            <person name="Thang M."/>
            <person name="Chan C."/>
        </authorList>
    </citation>
    <scope>NUCLEOTIDE SEQUENCE [LARGE SCALE GENOMIC DNA]</scope>
</reference>
<organism evidence="1 2">
    <name type="scientific">Prorocentrum cordatum</name>
    <dbReference type="NCBI Taxonomy" id="2364126"/>
    <lineage>
        <taxon>Eukaryota</taxon>
        <taxon>Sar</taxon>
        <taxon>Alveolata</taxon>
        <taxon>Dinophyceae</taxon>
        <taxon>Prorocentrales</taxon>
        <taxon>Prorocentraceae</taxon>
        <taxon>Prorocentrum</taxon>
    </lineage>
</organism>
<dbReference type="Proteomes" id="UP001189429">
    <property type="component" value="Unassembled WGS sequence"/>
</dbReference>
<feature type="non-terminal residue" evidence="1">
    <location>
        <position position="91"/>
    </location>
</feature>
<protein>
    <recommendedName>
        <fullName evidence="3">Sulfotransferase</fullName>
    </recommendedName>
</protein>
<keyword evidence="2" id="KW-1185">Reference proteome</keyword>
<evidence type="ECO:0000313" key="1">
    <source>
        <dbReference type="EMBL" id="CAK0880007.1"/>
    </source>
</evidence>
<sequence>MAEGIRKHPQFYEGVHEASTFKQVQEYLYLNNRSFCERPCPAPKMSLDVIANHYQEFREKKRVEDMSQDELARYLNGDWDGYVAKMFRSPD</sequence>
<name>A0ABN9W397_9DINO</name>
<proteinExistence type="predicted"/>
<evidence type="ECO:0008006" key="3">
    <source>
        <dbReference type="Google" id="ProtNLM"/>
    </source>
</evidence>
<comment type="caution">
    <text evidence="1">The sequence shown here is derived from an EMBL/GenBank/DDBJ whole genome shotgun (WGS) entry which is preliminary data.</text>
</comment>